<feature type="transmembrane region" description="Helical" evidence="3">
    <location>
        <begin position="430"/>
        <end position="450"/>
    </location>
</feature>
<feature type="transmembrane region" description="Helical" evidence="3">
    <location>
        <begin position="365"/>
        <end position="387"/>
    </location>
</feature>
<dbReference type="Gene3D" id="1.20.1250.20">
    <property type="entry name" value="MFS general substrate transporter like domains"/>
    <property type="match status" value="2"/>
</dbReference>
<dbReference type="InterPro" id="IPR036259">
    <property type="entry name" value="MFS_trans_sf"/>
</dbReference>
<dbReference type="InterPro" id="IPR011701">
    <property type="entry name" value="MFS"/>
</dbReference>
<feature type="transmembrane region" description="Helical" evidence="3">
    <location>
        <begin position="270"/>
        <end position="293"/>
    </location>
</feature>
<keyword evidence="3" id="KW-0812">Transmembrane</keyword>
<evidence type="ECO:0000313" key="6">
    <source>
        <dbReference type="RefSeq" id="XP_028968875.1"/>
    </source>
</evidence>
<dbReference type="InterPro" id="IPR020846">
    <property type="entry name" value="MFS_dom"/>
</dbReference>
<dbReference type="Proteomes" id="UP000694867">
    <property type="component" value="Unplaced"/>
</dbReference>
<dbReference type="KEGG" id="goe:100898300"/>
<comment type="subcellular location">
    <subcellularLocation>
        <location evidence="1">Membrane</location>
        <topology evidence="1">Multi-pass membrane protein</topology>
    </subcellularLocation>
</comment>
<gene>
    <name evidence="6" type="primary">LOC100898300</name>
</gene>
<dbReference type="GO" id="GO:0016020">
    <property type="term" value="C:membrane"/>
    <property type="evidence" value="ECO:0007669"/>
    <property type="project" value="UniProtKB-SubCell"/>
</dbReference>
<dbReference type="RefSeq" id="XP_028968875.1">
    <property type="nucleotide sequence ID" value="XM_029113042.1"/>
</dbReference>
<keyword evidence="5" id="KW-1185">Reference proteome</keyword>
<feature type="transmembrane region" description="Helical" evidence="3">
    <location>
        <begin position="399"/>
        <end position="418"/>
    </location>
</feature>
<organism evidence="5 6">
    <name type="scientific">Galendromus occidentalis</name>
    <name type="common">western predatory mite</name>
    <dbReference type="NCBI Taxonomy" id="34638"/>
    <lineage>
        <taxon>Eukaryota</taxon>
        <taxon>Metazoa</taxon>
        <taxon>Ecdysozoa</taxon>
        <taxon>Arthropoda</taxon>
        <taxon>Chelicerata</taxon>
        <taxon>Arachnida</taxon>
        <taxon>Acari</taxon>
        <taxon>Parasitiformes</taxon>
        <taxon>Mesostigmata</taxon>
        <taxon>Gamasina</taxon>
        <taxon>Phytoseioidea</taxon>
        <taxon>Phytoseiidae</taxon>
        <taxon>Typhlodrominae</taxon>
        <taxon>Galendromus</taxon>
    </lineage>
</organism>
<feature type="transmembrane region" description="Helical" evidence="3">
    <location>
        <begin position="51"/>
        <end position="72"/>
    </location>
</feature>
<evidence type="ECO:0000256" key="1">
    <source>
        <dbReference type="ARBA" id="ARBA00004141"/>
    </source>
</evidence>
<feature type="transmembrane region" description="Helical" evidence="3">
    <location>
        <begin position="305"/>
        <end position="324"/>
    </location>
</feature>
<protein>
    <submittedName>
        <fullName evidence="6">Monocarboxylate transporter 7</fullName>
    </submittedName>
</protein>
<feature type="transmembrane region" description="Helical" evidence="3">
    <location>
        <begin position="136"/>
        <end position="156"/>
    </location>
</feature>
<evidence type="ECO:0000256" key="3">
    <source>
        <dbReference type="SAM" id="Phobius"/>
    </source>
</evidence>
<dbReference type="PANTHER" id="PTHR11360">
    <property type="entry name" value="MONOCARBOXYLATE TRANSPORTER"/>
    <property type="match status" value="1"/>
</dbReference>
<dbReference type="InterPro" id="IPR050327">
    <property type="entry name" value="Proton-linked_MCT"/>
</dbReference>
<feature type="region of interest" description="Disordered" evidence="2">
    <location>
        <begin position="199"/>
        <end position="237"/>
    </location>
</feature>
<dbReference type="Pfam" id="PF07690">
    <property type="entry name" value="MFS_1"/>
    <property type="match status" value="1"/>
</dbReference>
<feature type="domain" description="Major facilitator superfamily (MFS) profile" evidence="4">
    <location>
        <begin position="270"/>
        <end position="475"/>
    </location>
</feature>
<evidence type="ECO:0000313" key="5">
    <source>
        <dbReference type="Proteomes" id="UP000694867"/>
    </source>
</evidence>
<accession>A0AAJ7SIV3</accession>
<dbReference type="AlphaFoldDB" id="A0AAJ7SIV3"/>
<dbReference type="PANTHER" id="PTHR11360:SF303">
    <property type="entry name" value="MAJOR FACILITATOR SUPERFAMILY (MFS) PROFILE DOMAIN-CONTAINING PROTEIN"/>
    <property type="match status" value="1"/>
</dbReference>
<feature type="transmembrane region" description="Helical" evidence="3">
    <location>
        <begin position="168"/>
        <end position="187"/>
    </location>
</feature>
<evidence type="ECO:0000259" key="4">
    <source>
        <dbReference type="PROSITE" id="PS50850"/>
    </source>
</evidence>
<name>A0AAJ7SIV3_9ACAR</name>
<feature type="transmembrane region" description="Helical" evidence="3">
    <location>
        <begin position="84"/>
        <end position="115"/>
    </location>
</feature>
<feature type="compositionally biased region" description="Basic and acidic residues" evidence="2">
    <location>
        <begin position="199"/>
        <end position="217"/>
    </location>
</feature>
<dbReference type="PROSITE" id="PS50850">
    <property type="entry name" value="MFS"/>
    <property type="match status" value="1"/>
</dbReference>
<feature type="transmembrane region" description="Helical" evidence="3">
    <location>
        <begin position="336"/>
        <end position="353"/>
    </location>
</feature>
<dbReference type="SUPFAM" id="SSF103473">
    <property type="entry name" value="MFS general substrate transporter"/>
    <property type="match status" value="1"/>
</dbReference>
<dbReference type="GeneID" id="100898300"/>
<keyword evidence="3" id="KW-0472">Membrane</keyword>
<proteinExistence type="predicted"/>
<feature type="transmembrane region" description="Helical" evidence="3">
    <location>
        <begin position="12"/>
        <end position="39"/>
    </location>
</feature>
<sequence length="475" mass="53161">MEKSYQDTPRSWAIAVACAWNFFWLTIVNRSAGVMFICYQQEFGINRQEASWAFSLMDTVSSFSVIFCSILYRYVDTRPISAMGVLLVAMGYFFCCLIYDVIMVTIVLGVIVGLGQGMMYFSNAIIINQYFLKNRVSGNGIYFAGGTLGSFFVPPVLFKVVQWCGLRYTFLILGALALNGWAASILLKSPLKMMKERQKTKEKALENARPPTPEEIKNMPPPPPPYEENPQKSPLGKAAPEENTYVIESNGTVEKLYSFAAQFDFLLKPIYAMIVLSGIGFSFSFVIYPVTAVDFVSEKGYSSNTAALILTTFSIGDISGRLLIGSISDRRYMGRDTMMAAIYFVWSLGWFIFPLCNKFEHLVPASVLLGFGIGCGTPLYTVLLADYLGIEKMPLTFGVYRMLLGTASLARPFCIGFFRDTMKSYKAMYFTLGSYTFLIACMWLITATITRVRSRPSEVRLTTHSGSGRSDPARW</sequence>
<reference evidence="6" key="1">
    <citation type="submission" date="2025-08" db="UniProtKB">
        <authorList>
            <consortium name="RefSeq"/>
        </authorList>
    </citation>
    <scope>IDENTIFICATION</scope>
</reference>
<keyword evidence="3" id="KW-1133">Transmembrane helix</keyword>
<dbReference type="GO" id="GO:0008028">
    <property type="term" value="F:monocarboxylic acid transmembrane transporter activity"/>
    <property type="evidence" value="ECO:0007669"/>
    <property type="project" value="TreeGrafter"/>
</dbReference>
<evidence type="ECO:0000256" key="2">
    <source>
        <dbReference type="SAM" id="MobiDB-lite"/>
    </source>
</evidence>